<organism evidence="4 5">
    <name type="scientific">Vibrio caribbeanicus ATCC BAA-2122</name>
    <dbReference type="NCBI Taxonomy" id="796620"/>
    <lineage>
        <taxon>Bacteria</taxon>
        <taxon>Pseudomonadati</taxon>
        <taxon>Pseudomonadota</taxon>
        <taxon>Gammaproteobacteria</taxon>
        <taxon>Vibrionales</taxon>
        <taxon>Vibrionaceae</taxon>
        <taxon>Vibrio</taxon>
    </lineage>
</organism>
<dbReference type="CDD" id="cd06819">
    <property type="entry name" value="PLPDE_III_LS_D-TA"/>
    <property type="match status" value="1"/>
</dbReference>
<dbReference type="PANTHER" id="PTHR28004">
    <property type="entry name" value="ZGC:162816-RELATED"/>
    <property type="match status" value="1"/>
</dbReference>
<dbReference type="InterPro" id="IPR001608">
    <property type="entry name" value="Ala_racemase_N"/>
</dbReference>
<evidence type="ECO:0000313" key="5">
    <source>
        <dbReference type="Proteomes" id="UP000002943"/>
    </source>
</evidence>
<evidence type="ECO:0000256" key="1">
    <source>
        <dbReference type="ARBA" id="ARBA00005323"/>
    </source>
</evidence>
<comment type="caution">
    <text evidence="4">The sequence shown here is derived from an EMBL/GenBank/DDBJ whole genome shotgun (WGS) entry which is preliminary data.</text>
</comment>
<dbReference type="InterPro" id="IPR029066">
    <property type="entry name" value="PLP-binding_barrel"/>
</dbReference>
<evidence type="ECO:0000313" key="4">
    <source>
        <dbReference type="EMBL" id="EFP96156.1"/>
    </source>
</evidence>
<dbReference type="GO" id="GO:0008721">
    <property type="term" value="F:D-serine ammonia-lyase activity"/>
    <property type="evidence" value="ECO:0007669"/>
    <property type="project" value="TreeGrafter"/>
</dbReference>
<dbReference type="AlphaFoldDB" id="E3BLB4"/>
<dbReference type="InterPro" id="IPR026956">
    <property type="entry name" value="D-ser_dehydrat-like_dom"/>
</dbReference>
<dbReference type="Pfam" id="PF01168">
    <property type="entry name" value="Ala_racemase_N"/>
    <property type="match status" value="1"/>
</dbReference>
<accession>E3BLB4</accession>
<dbReference type="Gene3D" id="2.40.37.20">
    <property type="entry name" value="D-serine dehydratase-like domain"/>
    <property type="match status" value="1"/>
</dbReference>
<reference evidence="4 5" key="1">
    <citation type="journal article" date="2012" name="Int. J. Syst. Evol. Microbiol.">
        <title>Vibrio caribbeanicus sp. nov., isolated from the marine sponge Scleritoderma cyanea.</title>
        <authorList>
            <person name="Hoffmann M."/>
            <person name="Monday S.R."/>
            <person name="Allard M.W."/>
            <person name="Strain E.A."/>
            <person name="Whittaker P."/>
            <person name="Naum M."/>
            <person name="McCarthy P.J."/>
            <person name="Lopez J.V."/>
            <person name="Fischer M."/>
            <person name="Brown E.W."/>
        </authorList>
    </citation>
    <scope>NUCLEOTIDE SEQUENCE [LARGE SCALE GENOMIC DNA]</scope>
    <source>
        <strain evidence="4 5">ATCC BAA-2122</strain>
    </source>
</reference>
<dbReference type="Gene3D" id="3.20.20.10">
    <property type="entry name" value="Alanine racemase"/>
    <property type="match status" value="1"/>
</dbReference>
<dbReference type="GO" id="GO:0036088">
    <property type="term" value="P:D-serine catabolic process"/>
    <property type="evidence" value="ECO:0007669"/>
    <property type="project" value="TreeGrafter"/>
</dbReference>
<evidence type="ECO:0000256" key="2">
    <source>
        <dbReference type="ARBA" id="ARBA00023239"/>
    </source>
</evidence>
<proteinExistence type="inferred from homology"/>
<dbReference type="STRING" id="796620.VIBC2010_06664"/>
<dbReference type="InterPro" id="IPR042208">
    <property type="entry name" value="D-ser_dehydrat-like_sf"/>
</dbReference>
<comment type="similarity">
    <text evidence="1">Belongs to the DSD1 family.</text>
</comment>
<dbReference type="EMBL" id="AEIU01000077">
    <property type="protein sequence ID" value="EFP96156.1"/>
    <property type="molecule type" value="Genomic_DNA"/>
</dbReference>
<dbReference type="PANTHER" id="PTHR28004:SF2">
    <property type="entry name" value="D-SERINE DEHYDRATASE"/>
    <property type="match status" value="1"/>
</dbReference>
<keyword evidence="2" id="KW-0456">Lyase</keyword>
<dbReference type="eggNOG" id="COG3616">
    <property type="taxonomic scope" value="Bacteria"/>
</dbReference>
<dbReference type="SUPFAM" id="SSF51419">
    <property type="entry name" value="PLP-binding barrel"/>
    <property type="match status" value="1"/>
</dbReference>
<gene>
    <name evidence="4" type="ORF">VIBC2010_06664</name>
</gene>
<dbReference type="RefSeq" id="WP_009601845.1">
    <property type="nucleotide sequence ID" value="NZ_AEIU01000077.1"/>
</dbReference>
<dbReference type="InterPro" id="IPR051466">
    <property type="entry name" value="D-amino_acid_metab_enzyme"/>
</dbReference>
<dbReference type="Pfam" id="PF14031">
    <property type="entry name" value="D-ser_dehydrat"/>
    <property type="match status" value="1"/>
</dbReference>
<dbReference type="OrthoDB" id="9772497at2"/>
<dbReference type="SMART" id="SM01119">
    <property type="entry name" value="D-ser_dehydrat"/>
    <property type="match status" value="1"/>
</dbReference>
<feature type="domain" description="D-serine dehydratase-like" evidence="3">
    <location>
        <begin position="263"/>
        <end position="351"/>
    </location>
</feature>
<keyword evidence="5" id="KW-1185">Reference proteome</keyword>
<name>E3BLB4_9VIBR</name>
<dbReference type="Proteomes" id="UP000002943">
    <property type="component" value="Unassembled WGS sequence"/>
</dbReference>
<evidence type="ECO:0000259" key="3">
    <source>
        <dbReference type="SMART" id="SM01119"/>
    </source>
</evidence>
<sequence>MKISQLDTPALLVDLDKMNQNIETMQQRINDLGLMLRPHTKAHKSPIIAQRQIDAGAKGICVAKLGEAEVMAEGGISDILITTPIAGEKKIQRLINLYLKYPDFRFIQVIDHHDHVAKIGQFALKAGVCVELMIEVESGQQRCGVDVGEPLLELIRAIKNTQGVSYAGIQAYSGHLQHVKGYAERNHQARNAVTSLFNFISEVLEPKELAPEMISGGGTGTYAAYQDLSFSEIQAGSYLFMDAAYQAIGDEHSHLENNQFSPALKVISTVISAPTEKRRVIDAGMKCLSIDLGMPKLEHTEGVRYQTGGDEHGILHLEDGEGLPKLGQKVILLPSHCDTTLNNFDTIYVVQGENVVDEWPILGRGRSD</sequence>
<protein>
    <submittedName>
        <fullName evidence="4">Alanine racemase domain-containing protein</fullName>
    </submittedName>
</protein>